<dbReference type="AlphaFoldDB" id="A0A090MMT2"/>
<dbReference type="GO" id="GO:0032784">
    <property type="term" value="P:regulation of DNA-templated transcription elongation"/>
    <property type="evidence" value="ECO:0007669"/>
    <property type="project" value="InterPro"/>
</dbReference>
<evidence type="ECO:0000313" key="3">
    <source>
        <dbReference type="Proteomes" id="UP000035762"/>
    </source>
</evidence>
<name>A0A090MMT2_AFIFE</name>
<dbReference type="RefSeq" id="WP_048755596.1">
    <property type="nucleotide sequence ID" value="NZ_CCAZ020000001.1"/>
</dbReference>
<dbReference type="Gene3D" id="3.10.50.30">
    <property type="entry name" value="Transcription elongation factor, GreA/GreB, C-terminal domain"/>
    <property type="match status" value="1"/>
</dbReference>
<dbReference type="Proteomes" id="UP000035762">
    <property type="component" value="Unassembled WGS sequence"/>
</dbReference>
<gene>
    <name evidence="2" type="primary">greB</name>
    <name evidence="2" type="ORF">BN961_00350</name>
</gene>
<dbReference type="OrthoDB" id="8537952at2"/>
<keyword evidence="3" id="KW-1185">Reference proteome</keyword>
<evidence type="ECO:0000313" key="2">
    <source>
        <dbReference type="EMBL" id="CEG06969.1"/>
    </source>
</evidence>
<reference evidence="2 3" key="1">
    <citation type="journal article" date="2014" name="Genome Announc.">
        <title>Genome Sequence of Afipia felis Strain 76713, Isolated in Hospital Water Using an Amoeba Co-Culture Procedure.</title>
        <authorList>
            <person name="Benamar S."/>
            <person name="La Scola B."/>
            <person name="Croce O."/>
        </authorList>
    </citation>
    <scope>NUCLEOTIDE SEQUENCE [LARGE SCALE GENOMIC DNA]</scope>
    <source>
        <strain evidence="2 3">76713</strain>
    </source>
</reference>
<sequence length="159" mass="17400">MSRAFVTESDAVEELPDRLVSEHPNYVTAEGLALIDRAIIGLRAKLAKAQLESDRNALASVSRDLRYWNARRATAEVIPSPTDFSAVRFGSVVSIERHDGRRLAYRIIGEDEADPNKGLLSHVSPLARALMGKKVGDVIRVGRGEAEIVAIGTQTELHD</sequence>
<dbReference type="GO" id="GO:0003677">
    <property type="term" value="F:DNA binding"/>
    <property type="evidence" value="ECO:0007669"/>
    <property type="project" value="InterPro"/>
</dbReference>
<dbReference type="PANTHER" id="PTHR30437:SF6">
    <property type="entry name" value="TRANSCRIPTION ELONGATION FACTOR GREB"/>
    <property type="match status" value="1"/>
</dbReference>
<dbReference type="GO" id="GO:0006354">
    <property type="term" value="P:DNA-templated transcription elongation"/>
    <property type="evidence" value="ECO:0007669"/>
    <property type="project" value="TreeGrafter"/>
</dbReference>
<dbReference type="STRING" id="1035.BN961_00350"/>
<dbReference type="InterPro" id="IPR001437">
    <property type="entry name" value="Tscrpt_elong_fac_GreA/B_C"/>
</dbReference>
<dbReference type="InterPro" id="IPR023459">
    <property type="entry name" value="Tscrpt_elong_fac_GreA/B_fam"/>
</dbReference>
<dbReference type="Pfam" id="PF01272">
    <property type="entry name" value="GreA_GreB"/>
    <property type="match status" value="1"/>
</dbReference>
<protein>
    <submittedName>
        <fullName evidence="2">Transcript cleavage factor GreB</fullName>
    </submittedName>
</protein>
<organism evidence="2 3">
    <name type="scientific">Afipia felis</name>
    <name type="common">Cat scratch disease bacillus</name>
    <dbReference type="NCBI Taxonomy" id="1035"/>
    <lineage>
        <taxon>Bacteria</taxon>
        <taxon>Pseudomonadati</taxon>
        <taxon>Pseudomonadota</taxon>
        <taxon>Alphaproteobacteria</taxon>
        <taxon>Hyphomicrobiales</taxon>
        <taxon>Nitrobacteraceae</taxon>
        <taxon>Afipia</taxon>
    </lineage>
</organism>
<accession>A0A090MMT2</accession>
<feature type="domain" description="Transcription elongation factor GreA/GreB C-terminal" evidence="1">
    <location>
        <begin position="86"/>
        <end position="145"/>
    </location>
</feature>
<comment type="caution">
    <text evidence="2">The sequence shown here is derived from an EMBL/GenBank/DDBJ whole genome shotgun (WGS) entry which is preliminary data.</text>
</comment>
<dbReference type="GO" id="GO:0070063">
    <property type="term" value="F:RNA polymerase binding"/>
    <property type="evidence" value="ECO:0007669"/>
    <property type="project" value="InterPro"/>
</dbReference>
<dbReference type="SUPFAM" id="SSF54534">
    <property type="entry name" value="FKBP-like"/>
    <property type="match status" value="1"/>
</dbReference>
<dbReference type="EMBL" id="CCAZ020000001">
    <property type="protein sequence ID" value="CEG06969.1"/>
    <property type="molecule type" value="Genomic_DNA"/>
</dbReference>
<evidence type="ECO:0000259" key="1">
    <source>
        <dbReference type="Pfam" id="PF01272"/>
    </source>
</evidence>
<proteinExistence type="predicted"/>
<dbReference type="InterPro" id="IPR036953">
    <property type="entry name" value="GreA/GreB_C_sf"/>
</dbReference>
<dbReference type="NCBIfam" id="NF004973">
    <property type="entry name" value="PRK06342.1"/>
    <property type="match status" value="1"/>
</dbReference>
<dbReference type="PANTHER" id="PTHR30437">
    <property type="entry name" value="TRANSCRIPTION ELONGATION FACTOR GREA"/>
    <property type="match status" value="1"/>
</dbReference>